<feature type="non-terminal residue" evidence="2">
    <location>
        <position position="1"/>
    </location>
</feature>
<reference evidence="2" key="1">
    <citation type="submission" date="2020-07" db="EMBL/GenBank/DDBJ databases">
        <authorList>
            <person name="Nazaruddin N."/>
        </authorList>
    </citation>
    <scope>NUCLEOTIDE SEQUENCE</scope>
</reference>
<dbReference type="EMBL" id="CAJDYZ010003660">
    <property type="protein sequence ID" value="CAD1470334.1"/>
    <property type="molecule type" value="Genomic_DNA"/>
</dbReference>
<evidence type="ECO:0000313" key="2">
    <source>
        <dbReference type="EMBL" id="CAD1470334.1"/>
    </source>
</evidence>
<proteinExistence type="predicted"/>
<dbReference type="OrthoDB" id="7898661at2759"/>
<accession>A0A6V7GWQ9</accession>
<evidence type="ECO:0000313" key="3">
    <source>
        <dbReference type="Proteomes" id="UP000752696"/>
    </source>
</evidence>
<comment type="caution">
    <text evidence="2">The sequence shown here is derived from an EMBL/GenBank/DDBJ whole genome shotgun (WGS) entry which is preliminary data.</text>
</comment>
<gene>
    <name evidence="2" type="ORF">MHI_LOCUS184469</name>
</gene>
<dbReference type="Gene3D" id="1.10.510.10">
    <property type="entry name" value="Transferase(Phosphotransferase) domain 1"/>
    <property type="match status" value="1"/>
</dbReference>
<name>A0A6V7GWQ9_9HYME</name>
<dbReference type="AlphaFoldDB" id="A0A6V7GWQ9"/>
<evidence type="ECO:0000256" key="1">
    <source>
        <dbReference type="SAM" id="MobiDB-lite"/>
    </source>
</evidence>
<sequence>PPFTGDDRRKTIEKILRGKLSLPLYLTSDAKDLIRKLLKGFTYVAPSVLEEMCAQPRVVNARSPHKGLLNTGFSGNLRSLSSRSPDAHLRTASHFHQH</sequence>
<organism evidence="2 3">
    <name type="scientific">Heterotrigona itama</name>
    <dbReference type="NCBI Taxonomy" id="395501"/>
    <lineage>
        <taxon>Eukaryota</taxon>
        <taxon>Metazoa</taxon>
        <taxon>Ecdysozoa</taxon>
        <taxon>Arthropoda</taxon>
        <taxon>Hexapoda</taxon>
        <taxon>Insecta</taxon>
        <taxon>Pterygota</taxon>
        <taxon>Neoptera</taxon>
        <taxon>Endopterygota</taxon>
        <taxon>Hymenoptera</taxon>
        <taxon>Apocrita</taxon>
        <taxon>Aculeata</taxon>
        <taxon>Apoidea</taxon>
        <taxon>Anthophila</taxon>
        <taxon>Apidae</taxon>
        <taxon>Heterotrigona</taxon>
    </lineage>
</organism>
<feature type="non-terminal residue" evidence="2">
    <location>
        <position position="98"/>
    </location>
</feature>
<protein>
    <submittedName>
        <fullName evidence="2">Uncharacterized protein</fullName>
    </submittedName>
</protein>
<dbReference type="Proteomes" id="UP000752696">
    <property type="component" value="Unassembled WGS sequence"/>
</dbReference>
<feature type="region of interest" description="Disordered" evidence="1">
    <location>
        <begin position="79"/>
        <end position="98"/>
    </location>
</feature>
<keyword evidence="3" id="KW-1185">Reference proteome</keyword>